<keyword evidence="2" id="KW-1185">Reference proteome</keyword>
<evidence type="ECO:0000313" key="2">
    <source>
        <dbReference type="Proteomes" id="UP000516018"/>
    </source>
</evidence>
<organism evidence="1 2">
    <name type="scientific">Agrilutibacter terrestris</name>
    <dbReference type="NCBI Taxonomy" id="2865112"/>
    <lineage>
        <taxon>Bacteria</taxon>
        <taxon>Pseudomonadati</taxon>
        <taxon>Pseudomonadota</taxon>
        <taxon>Gammaproteobacteria</taxon>
        <taxon>Lysobacterales</taxon>
        <taxon>Lysobacteraceae</taxon>
        <taxon>Agrilutibacter</taxon>
    </lineage>
</organism>
<proteinExistence type="predicted"/>
<dbReference type="AlphaFoldDB" id="A0A7H0G0B2"/>
<evidence type="ECO:0000313" key="1">
    <source>
        <dbReference type="EMBL" id="QNP41728.1"/>
    </source>
</evidence>
<reference evidence="1 2" key="1">
    <citation type="submission" date="2020-08" db="EMBL/GenBank/DDBJ databases">
        <title>Lysobacter sp. II4 sp. nov., isolated from soil.</title>
        <authorList>
            <person name="Woo C.Y."/>
            <person name="Kim J."/>
        </authorList>
    </citation>
    <scope>NUCLEOTIDE SEQUENCE [LARGE SCALE GENOMIC DNA]</scope>
    <source>
        <strain evidence="1 2">II4</strain>
    </source>
</reference>
<dbReference type="EMBL" id="CP060820">
    <property type="protein sequence ID" value="QNP41728.1"/>
    <property type="molecule type" value="Genomic_DNA"/>
</dbReference>
<dbReference type="Proteomes" id="UP000516018">
    <property type="component" value="Chromosome"/>
</dbReference>
<name>A0A7H0G0B2_9GAMM</name>
<accession>A0A7H0G0B2</accession>
<protein>
    <submittedName>
        <fullName evidence="1">Multiubiquitin domain-containing protein</fullName>
    </submittedName>
</protein>
<dbReference type="RefSeq" id="WP_187713164.1">
    <property type="nucleotide sequence ID" value="NZ_CP060820.1"/>
</dbReference>
<gene>
    <name evidence="1" type="ORF">H8B22_05840</name>
</gene>
<sequence>MAADHSNSKEHIPVFIDEVKFELASRHALGAQLRALPTPPLGPELDLWLEVAGPKDDELIRPESNYEVRPGSKFYTAPSTINPGSGSYVHS</sequence>
<dbReference type="KEGG" id="lsx:H8B22_05840"/>